<evidence type="ECO:0000313" key="2">
    <source>
        <dbReference type="Proteomes" id="UP000799640"/>
    </source>
</evidence>
<dbReference type="PANTHER" id="PTHR11081">
    <property type="entry name" value="FLAP ENDONUCLEASE FAMILY MEMBER"/>
    <property type="match status" value="1"/>
</dbReference>
<proteinExistence type="predicted"/>
<dbReference type="EMBL" id="ML996705">
    <property type="protein sequence ID" value="KAF2396823.1"/>
    <property type="molecule type" value="Genomic_DNA"/>
</dbReference>
<dbReference type="InterPro" id="IPR029060">
    <property type="entry name" value="PIN-like_dom_sf"/>
</dbReference>
<dbReference type="PANTHER" id="PTHR11081:SF32">
    <property type="entry name" value="POST-TRANSCRIPTIONAL REGULATOR MKT1"/>
    <property type="match status" value="1"/>
</dbReference>
<accession>A0A6G1HL82</accession>
<gene>
    <name evidence="1" type="ORF">EJ06DRAFT_173260</name>
</gene>
<dbReference type="Gene3D" id="3.40.50.1010">
    <property type="entry name" value="5'-nuclease"/>
    <property type="match status" value="1"/>
</dbReference>
<dbReference type="InterPro" id="IPR006084">
    <property type="entry name" value="XPG/Rad2"/>
</dbReference>
<dbReference type="Proteomes" id="UP000799640">
    <property type="component" value="Unassembled WGS sequence"/>
</dbReference>
<keyword evidence="2" id="KW-1185">Reference proteome</keyword>
<sequence length="259" mass="28294">MIRDFQEYSATIASTESLDTLAAFTVGIEATEYLNMLPKFPVADVSRPIKEALLPALGGLPLGLRFVIQKTISVWRQHKVTPVFVFSGLDFTKRDATFAASEASAAINAEAWALYDSHEPVKAVEMFGQSTSVTAEDMFRYLQSILREEGVEFVVAPYGASAQLSYLYSCGTIDTIYGSSEVLFYDVPDLITGWDFQTSEFTFVKRRGQRSGSTLSLPRTGGYSRCEMIHPGIFTSSLASACLTRYTTTCLGASLGPGS</sequence>
<evidence type="ECO:0000313" key="1">
    <source>
        <dbReference type="EMBL" id="KAF2396823.1"/>
    </source>
</evidence>
<dbReference type="OrthoDB" id="17262at2759"/>
<dbReference type="SUPFAM" id="SSF88723">
    <property type="entry name" value="PIN domain-like"/>
    <property type="match status" value="1"/>
</dbReference>
<protein>
    <submittedName>
        <fullName evidence="1">PIN domain-like protein</fullName>
    </submittedName>
</protein>
<dbReference type="AlphaFoldDB" id="A0A6G1HL82"/>
<dbReference type="GO" id="GO:0003730">
    <property type="term" value="F:mRNA 3'-UTR binding"/>
    <property type="evidence" value="ECO:0007669"/>
    <property type="project" value="TreeGrafter"/>
</dbReference>
<reference evidence="1" key="1">
    <citation type="journal article" date="2020" name="Stud. Mycol.">
        <title>101 Dothideomycetes genomes: a test case for predicting lifestyles and emergence of pathogens.</title>
        <authorList>
            <person name="Haridas S."/>
            <person name="Albert R."/>
            <person name="Binder M."/>
            <person name="Bloem J."/>
            <person name="Labutti K."/>
            <person name="Salamov A."/>
            <person name="Andreopoulos B."/>
            <person name="Baker S."/>
            <person name="Barry K."/>
            <person name="Bills G."/>
            <person name="Bluhm B."/>
            <person name="Cannon C."/>
            <person name="Castanera R."/>
            <person name="Culley D."/>
            <person name="Daum C."/>
            <person name="Ezra D."/>
            <person name="Gonzalez J."/>
            <person name="Henrissat B."/>
            <person name="Kuo A."/>
            <person name="Liang C."/>
            <person name="Lipzen A."/>
            <person name="Lutzoni F."/>
            <person name="Magnuson J."/>
            <person name="Mondo S."/>
            <person name="Nolan M."/>
            <person name="Ohm R."/>
            <person name="Pangilinan J."/>
            <person name="Park H.-J."/>
            <person name="Ramirez L."/>
            <person name="Alfaro M."/>
            <person name="Sun H."/>
            <person name="Tritt A."/>
            <person name="Yoshinaga Y."/>
            <person name="Zwiers L.-H."/>
            <person name="Turgeon B."/>
            <person name="Goodwin S."/>
            <person name="Spatafora J."/>
            <person name="Crous P."/>
            <person name="Grigoriev I."/>
        </authorList>
    </citation>
    <scope>NUCLEOTIDE SEQUENCE</scope>
    <source>
        <strain evidence="1">CBS 262.69</strain>
    </source>
</reference>
<organism evidence="1 2">
    <name type="scientific">Trichodelitschia bisporula</name>
    <dbReference type="NCBI Taxonomy" id="703511"/>
    <lineage>
        <taxon>Eukaryota</taxon>
        <taxon>Fungi</taxon>
        <taxon>Dikarya</taxon>
        <taxon>Ascomycota</taxon>
        <taxon>Pezizomycotina</taxon>
        <taxon>Dothideomycetes</taxon>
        <taxon>Dothideomycetes incertae sedis</taxon>
        <taxon>Phaeotrichales</taxon>
        <taxon>Phaeotrichaceae</taxon>
        <taxon>Trichodelitschia</taxon>
    </lineage>
</organism>
<dbReference type="CDD" id="cd09858">
    <property type="entry name" value="PIN_MKT1"/>
    <property type="match status" value="1"/>
</dbReference>
<name>A0A6G1HL82_9PEZI</name>